<sequence length="347" mass="38419">MTAQMWGIHNDKLTHELVDQGFISIGWDGAPNLGSIPSNRETVKRILSSAYTEASPRSISSQAGVVYRFAHVVAINDIVIAPEKSNSTINIGVVTGEYYYEADAPIHKHRRPVRWVKTGIPRAVFSQAALYTLGSMLTLFQINRNTEEFLTVMNSTTDDADAIAETIDVLRAPIEEADPVDEQEPEQPRASTITQYTRDFILDILTSKITPREFEELSAALLRAIGYEARVTQYSQDGGVDVIAHKDPLGIEPPHIKAQCKQRISTIGAPEVNQLIGTLGNGELCLFFTLGGYSKDAQSIERLQSGLRLLTGDDIVDLIMNNYDNLPERWRRTIPLSPVLVVADKAE</sequence>
<name>A0AB72V849_CORGB</name>
<dbReference type="GO" id="GO:0003677">
    <property type="term" value="F:DNA binding"/>
    <property type="evidence" value="ECO:0007669"/>
    <property type="project" value="InterPro"/>
</dbReference>
<dbReference type="Proteomes" id="UP000006698">
    <property type="component" value="Chromosome"/>
</dbReference>
<dbReference type="AlphaFoldDB" id="A0AB72V849"/>
<organism evidence="2">
    <name type="scientific">Corynebacterium glutamicum (strain R)</name>
    <dbReference type="NCBI Taxonomy" id="340322"/>
    <lineage>
        <taxon>Bacteria</taxon>
        <taxon>Bacillati</taxon>
        <taxon>Actinomycetota</taxon>
        <taxon>Actinomycetes</taxon>
        <taxon>Mycobacteriales</taxon>
        <taxon>Corynebacteriaceae</taxon>
        <taxon>Corynebacterium</taxon>
    </lineage>
</organism>
<dbReference type="PANTHER" id="PTHR30015">
    <property type="entry name" value="MRR RESTRICTION SYSTEM PROTEIN"/>
    <property type="match status" value="1"/>
</dbReference>
<reference evidence="2" key="1">
    <citation type="journal article" date="2007" name="Microbiology">
        <title>Comparative analysis of the Corynebacterium glutamicum group and complete genome sequence of strain R.</title>
        <authorList>
            <person name="Yukawa H."/>
            <person name="Omumasaba C.A."/>
            <person name="Nonaka H."/>
            <person name="Kos P."/>
            <person name="Okai N."/>
            <person name="Suzuki N."/>
            <person name="Suda M."/>
            <person name="Tsuge Y."/>
            <person name="Watanabe J."/>
            <person name="Ikeda Y."/>
            <person name="Vertes A.A."/>
            <person name="Inui M."/>
        </authorList>
    </citation>
    <scope>NUCLEOTIDE SEQUENCE</scope>
    <source>
        <strain evidence="2">R</strain>
    </source>
</reference>
<dbReference type="EMBL" id="AP009044">
    <property type="protein sequence ID" value="BAF53412.1"/>
    <property type="molecule type" value="Genomic_DNA"/>
</dbReference>
<dbReference type="InterPro" id="IPR011335">
    <property type="entry name" value="Restrct_endonuc-II-like"/>
</dbReference>
<dbReference type="InterPro" id="IPR052906">
    <property type="entry name" value="Type_IV_Methyl-Rstrct_Enzyme"/>
</dbReference>
<dbReference type="InterPro" id="IPR007560">
    <property type="entry name" value="Restrct_endonuc_IV_Mrr"/>
</dbReference>
<evidence type="ECO:0000259" key="1">
    <source>
        <dbReference type="Pfam" id="PF04471"/>
    </source>
</evidence>
<accession>A0AB72V849</accession>
<dbReference type="KEGG" id="cgt:cgR_0448"/>
<feature type="domain" description="Restriction endonuclease type IV Mrr" evidence="1">
    <location>
        <begin position="207"/>
        <end position="319"/>
    </location>
</feature>
<protein>
    <recommendedName>
        <fullName evidence="1">Restriction endonuclease type IV Mrr domain-containing protein</fullName>
    </recommendedName>
</protein>
<proteinExistence type="predicted"/>
<dbReference type="PANTHER" id="PTHR30015:SF7">
    <property type="entry name" value="TYPE IV METHYL-DIRECTED RESTRICTION ENZYME ECOKMRR"/>
    <property type="match status" value="1"/>
</dbReference>
<gene>
    <name evidence="2" type="ordered locus">cgR_0448</name>
</gene>
<evidence type="ECO:0000313" key="2">
    <source>
        <dbReference type="EMBL" id="BAF53412.1"/>
    </source>
</evidence>
<dbReference type="RefSeq" id="WP_011896660.1">
    <property type="nucleotide sequence ID" value="NC_009342.1"/>
</dbReference>
<dbReference type="Pfam" id="PF04471">
    <property type="entry name" value="Mrr_cat"/>
    <property type="match status" value="1"/>
</dbReference>
<dbReference type="InterPro" id="IPR011856">
    <property type="entry name" value="tRNA_endonuc-like_dom_sf"/>
</dbReference>
<dbReference type="GO" id="GO:0015666">
    <property type="term" value="F:restriction endodeoxyribonuclease activity"/>
    <property type="evidence" value="ECO:0007669"/>
    <property type="project" value="TreeGrafter"/>
</dbReference>
<dbReference type="Gene3D" id="3.40.1350.10">
    <property type="match status" value="1"/>
</dbReference>
<dbReference type="GO" id="GO:0009307">
    <property type="term" value="P:DNA restriction-modification system"/>
    <property type="evidence" value="ECO:0007669"/>
    <property type="project" value="InterPro"/>
</dbReference>
<dbReference type="SUPFAM" id="SSF52980">
    <property type="entry name" value="Restriction endonuclease-like"/>
    <property type="match status" value="1"/>
</dbReference>